<evidence type="ECO:0000313" key="1">
    <source>
        <dbReference type="EMBL" id="QFP93778.1"/>
    </source>
</evidence>
<protein>
    <submittedName>
        <fullName evidence="1">Uncharacterized protein</fullName>
    </submittedName>
</protein>
<evidence type="ECO:0000313" key="2">
    <source>
        <dbReference type="Proteomes" id="UP000326781"/>
    </source>
</evidence>
<reference evidence="1 2" key="1">
    <citation type="submission" date="2019-08" db="EMBL/GenBank/DDBJ databases">
        <title>Six bacteriophages against potato bacterial diseases.</title>
        <authorList>
            <person name="Zhang X."/>
            <person name="Kering K."/>
        </authorList>
    </citation>
    <scope>NUCLEOTIDE SEQUENCE [LARGE SCALE GENOMIC DNA]</scope>
</reference>
<organism evidence="1 2">
    <name type="scientific">Pectobacterium phage Wc4</name>
    <dbReference type="NCBI Taxonomy" id="2652428"/>
    <lineage>
        <taxon>Viruses</taxon>
        <taxon>Duplodnaviria</taxon>
        <taxon>Heunggongvirae</taxon>
        <taxon>Uroviricota</taxon>
        <taxon>Caudoviricetes</taxon>
        <taxon>Andersonviridae</taxon>
        <taxon>Andersonviridae incertae sedis</taxon>
        <taxon>Arnovirus</taxon>
        <taxon>Arnovirus Wc4</taxon>
    </lineage>
</organism>
<keyword evidence="2" id="KW-1185">Reference proteome</keyword>
<name>A0A5P8D402_9CAUD</name>
<dbReference type="EMBL" id="MN270891">
    <property type="protein sequence ID" value="QFP93778.1"/>
    <property type="molecule type" value="Genomic_DNA"/>
</dbReference>
<proteinExistence type="predicted"/>
<dbReference type="Proteomes" id="UP000326781">
    <property type="component" value="Segment"/>
</dbReference>
<sequence>MKCFHGTSLAKAIEIINGSTEKDTGLWNCCDRDGAFYVYPQNKIISSQCLDEDEEDLQEQVLSWGVSNSLWHAQSATCKELAKDETYVILEMDIPDELLQDDHSANNMESQASFITEDDMESITFQVCHVGQLNVYLRPFVLASVIDNVNFGDFGVDESLLSMAQLLAANNVWLNTEEDANLSVFPINDFKEIYINA</sequence>
<accession>A0A5P8D402</accession>